<organism evidence="2 3">
    <name type="scientific">Mycoplasmopsis equigenitalium</name>
    <dbReference type="NCBI Taxonomy" id="114883"/>
    <lineage>
        <taxon>Bacteria</taxon>
        <taxon>Bacillati</taxon>
        <taxon>Mycoplasmatota</taxon>
        <taxon>Mycoplasmoidales</taxon>
        <taxon>Metamycoplasmataceae</taxon>
        <taxon>Mycoplasmopsis</taxon>
    </lineage>
</organism>
<gene>
    <name evidence="2" type="ORF">NPA09_02740</name>
</gene>
<evidence type="ECO:0008006" key="4">
    <source>
        <dbReference type="Google" id="ProtNLM"/>
    </source>
</evidence>
<dbReference type="PROSITE" id="PS51257">
    <property type="entry name" value="PROKAR_LIPOPROTEIN"/>
    <property type="match status" value="1"/>
</dbReference>
<proteinExistence type="predicted"/>
<evidence type="ECO:0000313" key="2">
    <source>
        <dbReference type="EMBL" id="UUD36791.1"/>
    </source>
</evidence>
<dbReference type="EMBL" id="CP101808">
    <property type="protein sequence ID" value="UUD36791.1"/>
    <property type="molecule type" value="Genomic_DNA"/>
</dbReference>
<feature type="region of interest" description="Disordered" evidence="1">
    <location>
        <begin position="388"/>
        <end position="410"/>
    </location>
</feature>
<dbReference type="NCBIfam" id="NF045963">
    <property type="entry name" value="MAG3240_fam"/>
    <property type="match status" value="1"/>
</dbReference>
<dbReference type="Proteomes" id="UP001059576">
    <property type="component" value="Chromosome"/>
</dbReference>
<feature type="compositionally biased region" description="Basic and acidic residues" evidence="1">
    <location>
        <begin position="390"/>
        <end position="410"/>
    </location>
</feature>
<name>A0ABY5J2P1_9BACT</name>
<evidence type="ECO:0000313" key="3">
    <source>
        <dbReference type="Proteomes" id="UP001059576"/>
    </source>
</evidence>
<sequence>MMKKRSLFTILPIFVLPVVTISCNSSFNFKQNQKILIFNSRQHDFREIFTQKQLQILNKYIPLFSNGNLLNVEVLDDNIKINDNLYSYKGRKPYVLNFAKKNDFEYIQVSKRGTTKHFDYNMIFEDLEYIFDDDIKHINSWPSISGIFNKICSISLHDAWNMIIPNFITPTWIRAKAWIKNTEQISYWEDLILFYLSNFDFGDLPKINRVKITPVEAIEKNIVDSDGCNIYKNAPIIQLDFLDNNGVSLLDNTIRDNKYIIGKKSHNGAEFLLEDNDENRANYISIFKNYNSKNDYLTTLNIMDDEILFNEYVNTNFYADSTLLKLNDEMFIKNNYYESYVSPGNDYELVTARSFLWFLENKKDGFYIDVPEFRRHIDKEYKIKSKKIHNKDNKKDNKNKENKKDNKNKENKKDNIYLNYSLNLIELEIEVTKQNNEKPKTYKWYSIDINNHYHDFNSYKTTLDFDFYAPPENKYGWNPTFAKNNPQKDYPITKFITPDEFYEKLLLKLMSVQIYKFANNLKVFDGEIMANYEAYKITKNKKPIELLKSYLGLDIFKYLISKSTNKDDLLHDIKIEFKGVSKTKPGTIELKVDFLDSQGKSMLSLENREKVIEWNGFKGSDNTHRLSQTSAKFSLPFLLENKNKNFKEENILDFFEWKE</sequence>
<evidence type="ECO:0000256" key="1">
    <source>
        <dbReference type="SAM" id="MobiDB-lite"/>
    </source>
</evidence>
<keyword evidence="3" id="KW-1185">Reference proteome</keyword>
<dbReference type="RefSeq" id="WP_129723082.1">
    <property type="nucleotide sequence ID" value="NZ_CP101808.1"/>
</dbReference>
<protein>
    <recommendedName>
        <fullName evidence="4">Lipoprotein</fullName>
    </recommendedName>
</protein>
<accession>A0ABY5J2P1</accession>
<reference evidence="2" key="1">
    <citation type="submission" date="2022-07" db="EMBL/GenBank/DDBJ databases">
        <title>Complete genome of Mycoplasma equigenitalium type strain T37.</title>
        <authorList>
            <person name="Spergser J."/>
        </authorList>
    </citation>
    <scope>NUCLEOTIDE SEQUENCE</scope>
    <source>
        <strain evidence="2">T37</strain>
    </source>
</reference>